<dbReference type="AlphaFoldDB" id="X0YI48"/>
<proteinExistence type="predicted"/>
<gene>
    <name evidence="1" type="ORF">S01H4_06546</name>
</gene>
<feature type="non-terminal residue" evidence="1">
    <location>
        <position position="62"/>
    </location>
</feature>
<dbReference type="EMBL" id="BART01002036">
    <property type="protein sequence ID" value="GAG55580.1"/>
    <property type="molecule type" value="Genomic_DNA"/>
</dbReference>
<evidence type="ECO:0000313" key="1">
    <source>
        <dbReference type="EMBL" id="GAG55580.1"/>
    </source>
</evidence>
<reference evidence="1" key="1">
    <citation type="journal article" date="2014" name="Front. Microbiol.">
        <title>High frequency of phylogenetically diverse reductive dehalogenase-homologous genes in deep subseafloor sedimentary metagenomes.</title>
        <authorList>
            <person name="Kawai M."/>
            <person name="Futagami T."/>
            <person name="Toyoda A."/>
            <person name="Takaki Y."/>
            <person name="Nishi S."/>
            <person name="Hori S."/>
            <person name="Arai W."/>
            <person name="Tsubouchi T."/>
            <person name="Morono Y."/>
            <person name="Uchiyama I."/>
            <person name="Ito T."/>
            <person name="Fujiyama A."/>
            <person name="Inagaki F."/>
            <person name="Takami H."/>
        </authorList>
    </citation>
    <scope>NUCLEOTIDE SEQUENCE</scope>
    <source>
        <strain evidence="1">Expedition CK06-06</strain>
    </source>
</reference>
<organism evidence="1">
    <name type="scientific">marine sediment metagenome</name>
    <dbReference type="NCBI Taxonomy" id="412755"/>
    <lineage>
        <taxon>unclassified sequences</taxon>
        <taxon>metagenomes</taxon>
        <taxon>ecological metagenomes</taxon>
    </lineage>
</organism>
<name>X0YI48_9ZZZZ</name>
<comment type="caution">
    <text evidence="1">The sequence shown here is derived from an EMBL/GenBank/DDBJ whole genome shotgun (WGS) entry which is preliminary data.</text>
</comment>
<accession>X0YI48</accession>
<protein>
    <submittedName>
        <fullName evidence="1">Uncharacterized protein</fullName>
    </submittedName>
</protein>
<sequence length="62" mass="7406">MIFKGGIKILKIWLDFCEPKSVTMLRPLYEKLMKNNKVFITARDFDSTYYLLNKWGVDYIPV</sequence>